<feature type="transmembrane region" description="Helical" evidence="1">
    <location>
        <begin position="115"/>
        <end position="132"/>
    </location>
</feature>
<sequence length="150" mass="16933">MSIPPFLESITAQLLACAVAGVALAVSCGLIILLGKAWRHAWGWVDDSEPGRNPVIELIARLRGWTAFETKGSTSTYLWWKDKKGETKTDPFIDLFLVVLFTPLSIYLLFKLYALALFVVSLFAIAFVARFARRHKKLFDKHIKDPEAHK</sequence>
<evidence type="ECO:0000256" key="1">
    <source>
        <dbReference type="SAM" id="Phobius"/>
    </source>
</evidence>
<keyword evidence="1" id="KW-0812">Transmembrane</keyword>
<dbReference type="Proteomes" id="UP001165439">
    <property type="component" value="Unassembled WGS sequence"/>
</dbReference>
<dbReference type="EMBL" id="JAJSRF020000001">
    <property type="protein sequence ID" value="MDM3953231.1"/>
    <property type="molecule type" value="Genomic_DNA"/>
</dbReference>
<comment type="caution">
    <text evidence="2">The sequence shown here is derived from an EMBL/GenBank/DDBJ whole genome shotgun (WGS) entry which is preliminary data.</text>
</comment>
<reference evidence="2" key="1">
    <citation type="submission" date="2023-06" db="EMBL/GenBank/DDBJ databases">
        <title>MBL-encoding genomic islands in Pseudomonas spp. in Poland.</title>
        <authorList>
            <person name="Urbanowicz P."/>
            <person name="Izdebski R."/>
            <person name="Biedrzycka M."/>
            <person name="Gniadkowski M."/>
        </authorList>
    </citation>
    <scope>NUCLEOTIDE SEQUENCE</scope>
    <source>
        <strain evidence="2">NMI5768_13</strain>
    </source>
</reference>
<feature type="transmembrane region" description="Helical" evidence="1">
    <location>
        <begin position="12"/>
        <end position="34"/>
    </location>
</feature>
<keyword evidence="1" id="KW-0472">Membrane</keyword>
<gene>
    <name evidence="2" type="ORF">LU674_012995</name>
</gene>
<accession>A0AAW7HL96</accession>
<evidence type="ECO:0008006" key="4">
    <source>
        <dbReference type="Google" id="ProtNLM"/>
    </source>
</evidence>
<dbReference type="RefSeq" id="WP_232856886.1">
    <property type="nucleotide sequence ID" value="NZ_CP128540.1"/>
</dbReference>
<protein>
    <recommendedName>
        <fullName evidence="4">Glycosyl-4,4'-diaponeurosporenoate acyltransferase</fullName>
    </recommendedName>
</protein>
<feature type="transmembrane region" description="Helical" evidence="1">
    <location>
        <begin position="91"/>
        <end position="109"/>
    </location>
</feature>
<proteinExistence type="predicted"/>
<keyword evidence="1" id="KW-1133">Transmembrane helix</keyword>
<evidence type="ECO:0000313" key="3">
    <source>
        <dbReference type="Proteomes" id="UP001165439"/>
    </source>
</evidence>
<dbReference type="GeneID" id="83680971"/>
<organism evidence="2 3">
    <name type="scientific">Pseudomonas alloputida</name>
    <dbReference type="NCBI Taxonomy" id="1940621"/>
    <lineage>
        <taxon>Bacteria</taxon>
        <taxon>Pseudomonadati</taxon>
        <taxon>Pseudomonadota</taxon>
        <taxon>Gammaproteobacteria</taxon>
        <taxon>Pseudomonadales</taxon>
        <taxon>Pseudomonadaceae</taxon>
        <taxon>Pseudomonas</taxon>
    </lineage>
</organism>
<dbReference type="AlphaFoldDB" id="A0AAW7HL96"/>
<name>A0AAW7HL96_9PSED</name>
<evidence type="ECO:0000313" key="2">
    <source>
        <dbReference type="EMBL" id="MDM3953231.1"/>
    </source>
</evidence>